<gene>
    <name evidence="1" type="ORF">RM533_11845</name>
</gene>
<accession>A0ABU2ZJT5</accession>
<protein>
    <recommendedName>
        <fullName evidence="3">Glycosyl transferase family 2</fullName>
    </recommendedName>
</protein>
<evidence type="ECO:0008006" key="3">
    <source>
        <dbReference type="Google" id="ProtNLM"/>
    </source>
</evidence>
<evidence type="ECO:0000313" key="1">
    <source>
        <dbReference type="EMBL" id="MDT0576864.1"/>
    </source>
</evidence>
<dbReference type="EMBL" id="JAVRHS010000012">
    <property type="protein sequence ID" value="MDT0576864.1"/>
    <property type="molecule type" value="Genomic_DNA"/>
</dbReference>
<proteinExistence type="predicted"/>
<name>A0ABU2ZJT5_9SPHN</name>
<comment type="caution">
    <text evidence="1">The sequence shown here is derived from an EMBL/GenBank/DDBJ whole genome shotgun (WGS) entry which is preliminary data.</text>
</comment>
<keyword evidence="2" id="KW-1185">Reference proteome</keyword>
<dbReference type="RefSeq" id="WP_311341438.1">
    <property type="nucleotide sequence ID" value="NZ_JAVRHS010000012.1"/>
</dbReference>
<reference evidence="1 2" key="1">
    <citation type="submission" date="2023-09" db="EMBL/GenBank/DDBJ databases">
        <authorList>
            <person name="Rey-Velasco X."/>
        </authorList>
    </citation>
    <scope>NUCLEOTIDE SEQUENCE [LARGE SCALE GENOMIC DNA]</scope>
    <source>
        <strain evidence="1 2">F390</strain>
    </source>
</reference>
<sequence>MAIRLISCVGVRNDLAMLPHFIRHYLALGIAPAHMHLILQASQPCLELDAAIALLHDFSLAEPELWLEPYTSDAMWEKRRAVQTRCADGADWVISADVDELHDYPAPLHEVLGWCDARSINCIQGPFIDRLAANGRLKPVVASPAVEVQFPIQAEVICAIRGGAQEPGFRYGTVKVMALKGDLMPSRGGHHPRGDGIAPRFLAGQPLAEFSASTRPAFRFAFPFKVHHYKWVATLVPGTRERVGTAGVSAAGKRYGELLLQRFADEERISFDDVAIRRPMLADRISWTTRVQGLRSLARAEKLIRRIRR</sequence>
<organism evidence="1 2">
    <name type="scientific">Croceicoccus esteveae</name>
    <dbReference type="NCBI Taxonomy" id="3075597"/>
    <lineage>
        <taxon>Bacteria</taxon>
        <taxon>Pseudomonadati</taxon>
        <taxon>Pseudomonadota</taxon>
        <taxon>Alphaproteobacteria</taxon>
        <taxon>Sphingomonadales</taxon>
        <taxon>Erythrobacteraceae</taxon>
        <taxon>Croceicoccus</taxon>
    </lineage>
</organism>
<evidence type="ECO:0000313" key="2">
    <source>
        <dbReference type="Proteomes" id="UP001259803"/>
    </source>
</evidence>
<dbReference type="Proteomes" id="UP001259803">
    <property type="component" value="Unassembled WGS sequence"/>
</dbReference>